<feature type="non-terminal residue" evidence="2">
    <location>
        <position position="273"/>
    </location>
</feature>
<accession>A0A433Q9F0</accession>
<feature type="compositionally biased region" description="Basic and acidic residues" evidence="1">
    <location>
        <begin position="226"/>
        <end position="238"/>
    </location>
</feature>
<protein>
    <submittedName>
        <fullName evidence="2">Uncharacterized protein</fullName>
    </submittedName>
</protein>
<dbReference type="EMBL" id="RBNJ01010645">
    <property type="protein sequence ID" value="RUS26349.1"/>
    <property type="molecule type" value="Genomic_DNA"/>
</dbReference>
<evidence type="ECO:0000313" key="2">
    <source>
        <dbReference type="EMBL" id="RUS26349.1"/>
    </source>
</evidence>
<name>A0A433Q9F0_9FUNG</name>
<organism evidence="2 3">
    <name type="scientific">Jimgerdemannia flammicorona</name>
    <dbReference type="NCBI Taxonomy" id="994334"/>
    <lineage>
        <taxon>Eukaryota</taxon>
        <taxon>Fungi</taxon>
        <taxon>Fungi incertae sedis</taxon>
        <taxon>Mucoromycota</taxon>
        <taxon>Mucoromycotina</taxon>
        <taxon>Endogonomycetes</taxon>
        <taxon>Endogonales</taxon>
        <taxon>Endogonaceae</taxon>
        <taxon>Jimgerdemannia</taxon>
    </lineage>
</organism>
<feature type="region of interest" description="Disordered" evidence="1">
    <location>
        <begin position="76"/>
        <end position="96"/>
    </location>
</feature>
<reference evidence="2 3" key="1">
    <citation type="journal article" date="2018" name="New Phytol.">
        <title>Phylogenomics of Endogonaceae and evolution of mycorrhizas within Mucoromycota.</title>
        <authorList>
            <person name="Chang Y."/>
            <person name="Desiro A."/>
            <person name="Na H."/>
            <person name="Sandor L."/>
            <person name="Lipzen A."/>
            <person name="Clum A."/>
            <person name="Barry K."/>
            <person name="Grigoriev I.V."/>
            <person name="Martin F.M."/>
            <person name="Stajich J.E."/>
            <person name="Smith M.E."/>
            <person name="Bonito G."/>
            <person name="Spatafora J.W."/>
        </authorList>
    </citation>
    <scope>NUCLEOTIDE SEQUENCE [LARGE SCALE GENOMIC DNA]</scope>
    <source>
        <strain evidence="2 3">AD002</strain>
    </source>
</reference>
<evidence type="ECO:0000313" key="3">
    <source>
        <dbReference type="Proteomes" id="UP000274822"/>
    </source>
</evidence>
<dbReference type="Proteomes" id="UP000274822">
    <property type="component" value="Unassembled WGS sequence"/>
</dbReference>
<feature type="region of interest" description="Disordered" evidence="1">
    <location>
        <begin position="207"/>
        <end position="273"/>
    </location>
</feature>
<comment type="caution">
    <text evidence="2">The sequence shown here is derived from an EMBL/GenBank/DDBJ whole genome shotgun (WGS) entry which is preliminary data.</text>
</comment>
<keyword evidence="3" id="KW-1185">Reference proteome</keyword>
<dbReference type="AlphaFoldDB" id="A0A433Q9F0"/>
<proteinExistence type="predicted"/>
<gene>
    <name evidence="2" type="ORF">BC938DRAFT_470884</name>
</gene>
<sequence>MATPIGNKAAFLSQHSMSKPKRESPASLSMPRRLLRQPSTPAVDEAEPLSPMTEADRRDTENLKGWSGLLQRVYNQTTPAAEDEEAGGSFLPSSPRYLGLNQHRSLRGQSYHTQLADHEMDLPTPDELANQRELDFVPYYEDLNEDAPTSHDTDQLVTEGSDQLVTRTNQTVTRVTDPSLARGAGSSPVSSPVATFAAIEAFKRAGKRQHRAPAEDVENGEPIALVEKKDAPPSRPTDKQPALMSAIEASLGGTGNSASSIAHGLEPPPSAHQ</sequence>
<feature type="region of interest" description="Disordered" evidence="1">
    <location>
        <begin position="1"/>
        <end position="64"/>
    </location>
</feature>
<evidence type="ECO:0000256" key="1">
    <source>
        <dbReference type="SAM" id="MobiDB-lite"/>
    </source>
</evidence>